<evidence type="ECO:0000313" key="3">
    <source>
        <dbReference type="Proteomes" id="UP000255697"/>
    </source>
</evidence>
<reference evidence="3" key="1">
    <citation type="submission" date="2018-06" db="EMBL/GenBank/DDBJ databases">
        <title>Whole genome analysis of phage vB_ApiM_fHyAci03 infecting Acinetobacter pittii.</title>
        <authorList>
            <person name="Kiljunen S."/>
            <person name="Wicklund A."/>
            <person name="Skurnik M."/>
        </authorList>
    </citation>
    <scope>NUCLEOTIDE SEQUENCE [LARGE SCALE GENOMIC DNA]</scope>
</reference>
<dbReference type="Gene3D" id="3.60.21.10">
    <property type="match status" value="1"/>
</dbReference>
<dbReference type="Pfam" id="PF00149">
    <property type="entry name" value="Metallophos"/>
    <property type="match status" value="1"/>
</dbReference>
<dbReference type="Proteomes" id="UP000255697">
    <property type="component" value="Segment"/>
</dbReference>
<proteinExistence type="predicted"/>
<protein>
    <submittedName>
        <fullName evidence="2">Putative serine/threonine protein phosphatase</fullName>
    </submittedName>
</protein>
<organism evidence="2 3">
    <name type="scientific">Acinetobacter phage vB_ApiM_fHyAci03</name>
    <dbReference type="NCBI Taxonomy" id="2269366"/>
    <lineage>
        <taxon>Viruses</taxon>
        <taxon>Duplodnaviria</taxon>
        <taxon>Heunggongvirae</taxon>
        <taxon>Uroviricota</taxon>
        <taxon>Caudoviricetes</taxon>
        <taxon>Pantevenvirales</taxon>
        <taxon>Straboviridae</taxon>
        <taxon>Twarogvirinae</taxon>
        <taxon>Lazarusvirus</taxon>
        <taxon>Lazarusvirus fhyacithree</taxon>
    </lineage>
</organism>
<gene>
    <name evidence="2" type="ORF">Ac3_106</name>
</gene>
<dbReference type="InterPro" id="IPR029052">
    <property type="entry name" value="Metallo-depent_PP-like"/>
</dbReference>
<accession>A0A345AUU2</accession>
<evidence type="ECO:0000259" key="1">
    <source>
        <dbReference type="Pfam" id="PF00149"/>
    </source>
</evidence>
<dbReference type="EMBL" id="MH460829">
    <property type="protein sequence ID" value="AXF40675.1"/>
    <property type="molecule type" value="Genomic_DNA"/>
</dbReference>
<sequence>MANVLFYGDLHAGHKAIAKYRTQFRDEQDHFEHVEREYYNAVTKRDVCYFTGDAVFSLERARQIAKWPGKKILICGNHDTDNLTMHQLCETFDEVAALRKYKEFWLSHAPLHPTELRGKINIHGHVHFATLNDCRYVNTSLENTDYKPIALYQIRDIIKARKHYYASIYDSISGSVSPEIRSATRSIYLDIHSGAYAIPKGLK</sequence>
<feature type="domain" description="Calcineurin-like phosphoesterase" evidence="1">
    <location>
        <begin position="3"/>
        <end position="147"/>
    </location>
</feature>
<name>A0A345AUU2_9CAUD</name>
<evidence type="ECO:0000313" key="2">
    <source>
        <dbReference type="EMBL" id="AXF40675.1"/>
    </source>
</evidence>
<keyword evidence="3" id="KW-1185">Reference proteome</keyword>
<dbReference type="InterPro" id="IPR004843">
    <property type="entry name" value="Calcineurin-like_PHP"/>
</dbReference>
<dbReference type="SUPFAM" id="SSF56300">
    <property type="entry name" value="Metallo-dependent phosphatases"/>
    <property type="match status" value="1"/>
</dbReference>